<sequence length="242" mass="25706">MRLRAPHRRTLLAITLLASGGIFGSDYPLSSAQAETIKLPEPTANNPVTAASQLAIGNAQASQMVGMLSKHEMRGKAWCHEASASPTLTDVPPLLVHYGITHDKTVMGLSNVEGVALLGDHLPLIYRTGGYIGRSLMDKGGSLSRTSDLLEDFSLALTSRTATGYGLSISYKLTNPSRDPKGNVEKGVLLGQYLEQALYVPTCSIPNGCKTHIRLGNTGADLWFDIQNSDDKSSGPSATATP</sequence>
<dbReference type="Proteomes" id="UP001523528">
    <property type="component" value="Unassembled WGS sequence"/>
</dbReference>
<gene>
    <name evidence="1" type="ORF">NKW50_16650</name>
</gene>
<proteinExistence type="predicted"/>
<protein>
    <submittedName>
        <fullName evidence="1">Uncharacterized protein</fullName>
    </submittedName>
</protein>
<evidence type="ECO:0000313" key="2">
    <source>
        <dbReference type="Proteomes" id="UP001523528"/>
    </source>
</evidence>
<accession>A0ABT1F4N6</accession>
<dbReference type="EMBL" id="JAMYZZ010000116">
    <property type="protein sequence ID" value="MCP1260183.1"/>
    <property type="molecule type" value="Genomic_DNA"/>
</dbReference>
<organism evidence="1 2">
    <name type="scientific">Acetobacter lambici</name>
    <dbReference type="NCBI Taxonomy" id="1332824"/>
    <lineage>
        <taxon>Bacteria</taxon>
        <taxon>Pseudomonadati</taxon>
        <taxon>Pseudomonadota</taxon>
        <taxon>Alphaproteobacteria</taxon>
        <taxon>Acetobacterales</taxon>
        <taxon>Acetobacteraceae</taxon>
        <taxon>Acetobacter</taxon>
    </lineage>
</organism>
<evidence type="ECO:0000313" key="1">
    <source>
        <dbReference type="EMBL" id="MCP1260183.1"/>
    </source>
</evidence>
<comment type="caution">
    <text evidence="1">The sequence shown here is derived from an EMBL/GenBank/DDBJ whole genome shotgun (WGS) entry which is preliminary data.</text>
</comment>
<keyword evidence="2" id="KW-1185">Reference proteome</keyword>
<dbReference type="RefSeq" id="WP_165992645.1">
    <property type="nucleotide sequence ID" value="NZ_JAMYZY010000133.1"/>
</dbReference>
<name>A0ABT1F4N6_9PROT</name>
<reference evidence="1 2" key="1">
    <citation type="submission" date="2022-06" db="EMBL/GenBank/DDBJ databases">
        <title>Acetobacer genomes from food samples.</title>
        <authorList>
            <person name="Sombolestani A."/>
        </authorList>
    </citation>
    <scope>NUCLEOTIDE SEQUENCE [LARGE SCALE GENOMIC DNA]</scope>
    <source>
        <strain evidence="1 2">R-83285</strain>
    </source>
</reference>